<keyword evidence="1" id="KW-0830">Ubiquinone</keyword>
<keyword evidence="2" id="KW-1185">Reference proteome</keyword>
<name>A0ABW6CW43_9CAUL</name>
<protein>
    <submittedName>
        <fullName evidence="1">Ubiquinone biosynthesis protein COQ4</fullName>
    </submittedName>
</protein>
<gene>
    <name evidence="1" type="ORF">OCL97_18295</name>
</gene>
<accession>A0ABW6CW43</accession>
<sequence length="239" mass="26261">MEEPKRGLGEAIAALGRLRATGDTKHVFEITRALSSRKPPAGYARLLTTPQGGRMAYERVELCERFGDDAWLRSFAPGTVGAAYRDFIARNNISAAGLADASQRAAVGQPQYEHPHAWYGRRNRDIHDVWHVLTGYGTDGLGEGCVVAFSYAQTGSLGLAFIALHVARTGKQTRPDLPFFAAVWRAYLAGRRAAWLPGEDYERLFAEPLESARERLGISPPDTYRQILRAFAPQMAAAA</sequence>
<dbReference type="PANTHER" id="PTHR12922">
    <property type="entry name" value="UBIQUINONE BIOSYNTHESIS PROTEIN"/>
    <property type="match status" value="1"/>
</dbReference>
<organism evidence="1 2">
    <name type="scientific">Phenylobacterium ferrooxidans</name>
    <dbReference type="NCBI Taxonomy" id="2982689"/>
    <lineage>
        <taxon>Bacteria</taxon>
        <taxon>Pseudomonadati</taxon>
        <taxon>Pseudomonadota</taxon>
        <taxon>Alphaproteobacteria</taxon>
        <taxon>Caulobacterales</taxon>
        <taxon>Caulobacteraceae</taxon>
        <taxon>Phenylobacterium</taxon>
    </lineage>
</organism>
<dbReference type="RefSeq" id="WP_377371269.1">
    <property type="nucleotide sequence ID" value="NZ_JAOTJD010000042.1"/>
</dbReference>
<evidence type="ECO:0000313" key="1">
    <source>
        <dbReference type="EMBL" id="MFD3265911.1"/>
    </source>
</evidence>
<dbReference type="Pfam" id="PF05019">
    <property type="entry name" value="Coq4"/>
    <property type="match status" value="1"/>
</dbReference>
<reference evidence="1 2" key="1">
    <citation type="submission" date="2022-09" db="EMBL/GenBank/DDBJ databases">
        <title>New species of Phenylobacterium.</title>
        <authorList>
            <person name="Mieszkin S."/>
        </authorList>
    </citation>
    <scope>NUCLEOTIDE SEQUENCE [LARGE SCALE GENOMIC DNA]</scope>
    <source>
        <strain evidence="1 2">HK31-G</strain>
    </source>
</reference>
<dbReference type="PANTHER" id="PTHR12922:SF7">
    <property type="entry name" value="UBIQUINONE BIOSYNTHESIS PROTEIN COQ4 HOMOLOG, MITOCHONDRIAL"/>
    <property type="match status" value="1"/>
</dbReference>
<proteinExistence type="predicted"/>
<comment type="caution">
    <text evidence="1">The sequence shown here is derived from an EMBL/GenBank/DDBJ whole genome shotgun (WGS) entry which is preliminary data.</text>
</comment>
<dbReference type="EMBL" id="JAOTJD010000042">
    <property type="protein sequence ID" value="MFD3265911.1"/>
    <property type="molecule type" value="Genomic_DNA"/>
</dbReference>
<evidence type="ECO:0000313" key="2">
    <source>
        <dbReference type="Proteomes" id="UP001598130"/>
    </source>
</evidence>
<dbReference type="InterPro" id="IPR007715">
    <property type="entry name" value="Coq4"/>
</dbReference>
<dbReference type="Proteomes" id="UP001598130">
    <property type="component" value="Unassembled WGS sequence"/>
</dbReference>